<dbReference type="InterPro" id="IPR043502">
    <property type="entry name" value="DNA/RNA_pol_sf"/>
</dbReference>
<comment type="caution">
    <text evidence="8">The sequence shown here is derived from an EMBL/GenBank/DDBJ whole genome shotgun (WGS) entry which is preliminary data.</text>
</comment>
<keyword evidence="6" id="KW-0695">RNA-directed DNA polymerase</keyword>
<dbReference type="GO" id="GO:0004519">
    <property type="term" value="F:endonuclease activity"/>
    <property type="evidence" value="ECO:0007669"/>
    <property type="project" value="UniProtKB-KW"/>
</dbReference>
<dbReference type="InterPro" id="IPR041373">
    <property type="entry name" value="RT_RNaseH"/>
</dbReference>
<protein>
    <recommendedName>
        <fullName evidence="7">RNase H type-1 domain-containing protein</fullName>
    </recommendedName>
</protein>
<dbReference type="EMBL" id="JBHFQA010000002">
    <property type="protein sequence ID" value="KAL2102595.1"/>
    <property type="molecule type" value="Genomic_DNA"/>
</dbReference>
<sequence length="300" mass="32529">MIDNPDDVGATKQVVAKATFLECLLPETKKATKLVLGKWEDEATTLTQVLNTANRVARGTDMKLGQVGTGKKKKGRPFVLYDSELEGFMTAVLMQEHGGHQRPVGYYSLKLDTTALGFGPCLRAVQAVFLAIQAIASLALDQQLTVRCPHAGNTLMSMKKVAKVSDSRWGNWQAVSESPNISIQKNTISNPSILIAPTSAEGEEDHHCEDIVALMDEEQPTKEDPLQNPDLMLYTDGSSMVIEGVRCAGWAVTNNFEVMKSASMVPGTSAQQAELKALTEACKLADRKTVNVYKDSSVGI</sequence>
<keyword evidence="9" id="KW-1185">Reference proteome</keyword>
<dbReference type="GO" id="GO:0003964">
    <property type="term" value="F:RNA-directed DNA polymerase activity"/>
    <property type="evidence" value="ECO:0007669"/>
    <property type="project" value="UniProtKB-KW"/>
</dbReference>
<evidence type="ECO:0000259" key="7">
    <source>
        <dbReference type="PROSITE" id="PS50879"/>
    </source>
</evidence>
<dbReference type="PROSITE" id="PS50879">
    <property type="entry name" value="RNASE_H_1"/>
    <property type="match status" value="1"/>
</dbReference>
<evidence type="ECO:0000256" key="2">
    <source>
        <dbReference type="ARBA" id="ARBA00022695"/>
    </source>
</evidence>
<evidence type="ECO:0000256" key="5">
    <source>
        <dbReference type="ARBA" id="ARBA00022801"/>
    </source>
</evidence>
<keyword evidence="4" id="KW-0255">Endonuclease</keyword>
<evidence type="ECO:0000256" key="3">
    <source>
        <dbReference type="ARBA" id="ARBA00022722"/>
    </source>
</evidence>
<keyword evidence="5" id="KW-0378">Hydrolase</keyword>
<reference evidence="8 9" key="1">
    <citation type="submission" date="2024-09" db="EMBL/GenBank/DDBJ databases">
        <title>A chromosome-level genome assembly of Gray's grenadier anchovy, Coilia grayii.</title>
        <authorList>
            <person name="Fu Z."/>
        </authorList>
    </citation>
    <scope>NUCLEOTIDE SEQUENCE [LARGE SCALE GENOMIC DNA]</scope>
    <source>
        <strain evidence="8">G4</strain>
        <tissue evidence="8">Muscle</tissue>
    </source>
</reference>
<feature type="domain" description="RNase H type-1" evidence="7">
    <location>
        <begin position="227"/>
        <end position="300"/>
    </location>
</feature>
<dbReference type="Pfam" id="PF00075">
    <property type="entry name" value="RNase_H"/>
    <property type="match status" value="1"/>
</dbReference>
<name>A0ABD1KTV0_9TELE</name>
<dbReference type="AlphaFoldDB" id="A0ABD1KTV0"/>
<dbReference type="SUPFAM" id="SSF53098">
    <property type="entry name" value="Ribonuclease H-like"/>
    <property type="match status" value="1"/>
</dbReference>
<keyword evidence="1" id="KW-0808">Transferase</keyword>
<dbReference type="Gene3D" id="3.10.20.370">
    <property type="match status" value="1"/>
</dbReference>
<dbReference type="InterPro" id="IPR036397">
    <property type="entry name" value="RNaseH_sf"/>
</dbReference>
<dbReference type="GO" id="GO:0016787">
    <property type="term" value="F:hydrolase activity"/>
    <property type="evidence" value="ECO:0007669"/>
    <property type="project" value="UniProtKB-KW"/>
</dbReference>
<evidence type="ECO:0000313" key="9">
    <source>
        <dbReference type="Proteomes" id="UP001591681"/>
    </source>
</evidence>
<keyword evidence="3" id="KW-0540">Nuclease</keyword>
<dbReference type="Gene3D" id="3.30.420.10">
    <property type="entry name" value="Ribonuclease H-like superfamily/Ribonuclease H"/>
    <property type="match status" value="1"/>
</dbReference>
<evidence type="ECO:0000256" key="6">
    <source>
        <dbReference type="ARBA" id="ARBA00022918"/>
    </source>
</evidence>
<evidence type="ECO:0000313" key="8">
    <source>
        <dbReference type="EMBL" id="KAL2102595.1"/>
    </source>
</evidence>
<dbReference type="SUPFAM" id="SSF56672">
    <property type="entry name" value="DNA/RNA polymerases"/>
    <property type="match status" value="1"/>
</dbReference>
<dbReference type="Pfam" id="PF17917">
    <property type="entry name" value="RT_RNaseH"/>
    <property type="match status" value="1"/>
</dbReference>
<dbReference type="Proteomes" id="UP001591681">
    <property type="component" value="Unassembled WGS sequence"/>
</dbReference>
<dbReference type="InterPro" id="IPR012337">
    <property type="entry name" value="RNaseH-like_sf"/>
</dbReference>
<proteinExistence type="predicted"/>
<organism evidence="8 9">
    <name type="scientific">Coilia grayii</name>
    <name type="common">Gray's grenadier anchovy</name>
    <dbReference type="NCBI Taxonomy" id="363190"/>
    <lineage>
        <taxon>Eukaryota</taxon>
        <taxon>Metazoa</taxon>
        <taxon>Chordata</taxon>
        <taxon>Craniata</taxon>
        <taxon>Vertebrata</taxon>
        <taxon>Euteleostomi</taxon>
        <taxon>Actinopterygii</taxon>
        <taxon>Neopterygii</taxon>
        <taxon>Teleostei</taxon>
        <taxon>Clupei</taxon>
        <taxon>Clupeiformes</taxon>
        <taxon>Clupeoidei</taxon>
        <taxon>Engraulidae</taxon>
        <taxon>Coilinae</taxon>
        <taxon>Coilia</taxon>
    </lineage>
</organism>
<keyword evidence="2" id="KW-0548">Nucleotidyltransferase</keyword>
<evidence type="ECO:0000256" key="4">
    <source>
        <dbReference type="ARBA" id="ARBA00022759"/>
    </source>
</evidence>
<gene>
    <name evidence="8" type="ORF">ACEWY4_001763</name>
</gene>
<accession>A0ABD1KTV0</accession>
<evidence type="ECO:0000256" key="1">
    <source>
        <dbReference type="ARBA" id="ARBA00022679"/>
    </source>
</evidence>
<dbReference type="InterPro" id="IPR002156">
    <property type="entry name" value="RNaseH_domain"/>
</dbReference>